<comment type="caution">
    <text evidence="5">The sequence shown here is derived from an EMBL/GenBank/DDBJ whole genome shotgun (WGS) entry which is preliminary data.</text>
</comment>
<sequence>MTADITLADFETARQKLAPHIRRTPQMEFLLDNDLLVSAKLENLQISGSFKIRGALNTVLGLSKEELGQGLVTASGGNHGMGVATAGAMTGTKTTIFLPKSTPPSKIEKLQKIATEVIVEGAVWDDANALALAAAEKGMRYVHPFADTTVIAGQGTLGLEILEDAPDLDVLLVAIGGGGLISGVAAAAKAIKPSIKVIGVEAAGAPTLRNSIDAGELVTLEKIETQAGSLAPRRSEDINFRIISSLVDDILLVSDTEMKSAAEWLWQNVGLGVELSAAAAIAALQSRRFNPPPAAKIGVIICGAGPDGFDRL</sequence>
<dbReference type="SUPFAM" id="SSF53686">
    <property type="entry name" value="Tryptophan synthase beta subunit-like PLP-dependent enzymes"/>
    <property type="match status" value="1"/>
</dbReference>
<dbReference type="PANTHER" id="PTHR48078:SF6">
    <property type="entry name" value="L-THREONINE DEHYDRATASE CATABOLIC TDCB"/>
    <property type="match status" value="1"/>
</dbReference>
<comment type="cofactor">
    <cofactor evidence="1">
        <name>pyridoxal 5'-phosphate</name>
        <dbReference type="ChEBI" id="CHEBI:597326"/>
    </cofactor>
</comment>
<dbReference type="Pfam" id="PF00291">
    <property type="entry name" value="PALP"/>
    <property type="match status" value="1"/>
</dbReference>
<evidence type="ECO:0000256" key="3">
    <source>
        <dbReference type="ARBA" id="ARBA00023239"/>
    </source>
</evidence>
<gene>
    <name evidence="5" type="ORF">J0X12_01615</name>
</gene>
<evidence type="ECO:0000256" key="1">
    <source>
        <dbReference type="ARBA" id="ARBA00001933"/>
    </source>
</evidence>
<evidence type="ECO:0000256" key="2">
    <source>
        <dbReference type="ARBA" id="ARBA00022898"/>
    </source>
</evidence>
<keyword evidence="6" id="KW-1185">Reference proteome</keyword>
<dbReference type="PROSITE" id="PS00165">
    <property type="entry name" value="DEHYDRATASE_SER_THR"/>
    <property type="match status" value="1"/>
</dbReference>
<accession>A0ABS3F1D0</accession>
<keyword evidence="2" id="KW-0663">Pyridoxal phosphate</keyword>
<dbReference type="CDD" id="cd01562">
    <property type="entry name" value="Thr-dehyd"/>
    <property type="match status" value="1"/>
</dbReference>
<dbReference type="PANTHER" id="PTHR48078">
    <property type="entry name" value="THREONINE DEHYDRATASE, MITOCHONDRIAL-RELATED"/>
    <property type="match status" value="1"/>
</dbReference>
<name>A0ABS3F1D0_9PROT</name>
<dbReference type="InterPro" id="IPR050147">
    <property type="entry name" value="Ser/Thr_Dehydratase"/>
</dbReference>
<dbReference type="InterPro" id="IPR001926">
    <property type="entry name" value="TrpB-like_PALP"/>
</dbReference>
<protein>
    <submittedName>
        <fullName evidence="5">Threonine/serine dehydratase</fullName>
    </submittedName>
</protein>
<dbReference type="Proteomes" id="UP000664761">
    <property type="component" value="Unassembled WGS sequence"/>
</dbReference>
<dbReference type="EMBL" id="JAFLNC010000001">
    <property type="protein sequence ID" value="MBO0332293.1"/>
    <property type="molecule type" value="Genomic_DNA"/>
</dbReference>
<evidence type="ECO:0000259" key="4">
    <source>
        <dbReference type="Pfam" id="PF00291"/>
    </source>
</evidence>
<dbReference type="InterPro" id="IPR000634">
    <property type="entry name" value="Ser/Thr_deHydtase_PyrdxlP-BS"/>
</dbReference>
<dbReference type="Gene3D" id="3.40.50.1100">
    <property type="match status" value="2"/>
</dbReference>
<organism evidence="5 6">
    <name type="scientific">Sneathiella sedimenti</name>
    <dbReference type="NCBI Taxonomy" id="2816034"/>
    <lineage>
        <taxon>Bacteria</taxon>
        <taxon>Pseudomonadati</taxon>
        <taxon>Pseudomonadota</taxon>
        <taxon>Alphaproteobacteria</taxon>
        <taxon>Sneathiellales</taxon>
        <taxon>Sneathiellaceae</taxon>
        <taxon>Sneathiella</taxon>
    </lineage>
</organism>
<reference evidence="5 6" key="1">
    <citation type="submission" date="2021-03" db="EMBL/GenBank/DDBJ databases">
        <title>Sneathiella sp. CAU 1612 isolated from Kang Won-do.</title>
        <authorList>
            <person name="Kim W."/>
        </authorList>
    </citation>
    <scope>NUCLEOTIDE SEQUENCE [LARGE SCALE GENOMIC DNA]</scope>
    <source>
        <strain evidence="5 6">CAU 1612</strain>
    </source>
</reference>
<dbReference type="RefSeq" id="WP_207041337.1">
    <property type="nucleotide sequence ID" value="NZ_JAFLNC010000001.1"/>
</dbReference>
<feature type="domain" description="Tryptophan synthase beta chain-like PALP" evidence="4">
    <location>
        <begin position="21"/>
        <end position="303"/>
    </location>
</feature>
<evidence type="ECO:0000313" key="5">
    <source>
        <dbReference type="EMBL" id="MBO0332293.1"/>
    </source>
</evidence>
<dbReference type="InterPro" id="IPR036052">
    <property type="entry name" value="TrpB-like_PALP_sf"/>
</dbReference>
<evidence type="ECO:0000313" key="6">
    <source>
        <dbReference type="Proteomes" id="UP000664761"/>
    </source>
</evidence>
<proteinExistence type="predicted"/>
<keyword evidence="3" id="KW-0456">Lyase</keyword>